<evidence type="ECO:0000256" key="3">
    <source>
        <dbReference type="SAM" id="MobiDB-lite"/>
    </source>
</evidence>
<proteinExistence type="predicted"/>
<dbReference type="PANTHER" id="PTHR46519:SF3">
    <property type="entry name" value="RING_U-BOX SUPERFAMILY PROTEIN"/>
    <property type="match status" value="1"/>
</dbReference>
<dbReference type="PANTHER" id="PTHR46519">
    <property type="entry name" value="RING/U-BOX SUPERFAMILY PROTEIN"/>
    <property type="match status" value="1"/>
</dbReference>
<reference evidence="5 6" key="1">
    <citation type="submission" date="2021-02" db="EMBL/GenBank/DDBJ databases">
        <title>Plant Genome Project.</title>
        <authorList>
            <person name="Zhang R.-G."/>
        </authorList>
    </citation>
    <scope>NUCLEOTIDE SEQUENCE [LARGE SCALE GENOMIC DNA]</scope>
    <source>
        <tissue evidence="5">Leaves</tissue>
    </source>
</reference>
<keyword evidence="1" id="KW-0479">Metal-binding</keyword>
<accession>A0ABQ8HJ91</accession>
<evidence type="ECO:0000313" key="6">
    <source>
        <dbReference type="Proteomes" id="UP000827721"/>
    </source>
</evidence>
<dbReference type="EMBL" id="JAFEMO010000010">
    <property type="protein sequence ID" value="KAH7561140.1"/>
    <property type="molecule type" value="Genomic_DNA"/>
</dbReference>
<dbReference type="InterPro" id="IPR013083">
    <property type="entry name" value="Znf_RING/FYVE/PHD"/>
</dbReference>
<feature type="compositionally biased region" description="Polar residues" evidence="3">
    <location>
        <begin position="465"/>
        <end position="483"/>
    </location>
</feature>
<feature type="compositionally biased region" description="Polar residues" evidence="3">
    <location>
        <begin position="97"/>
        <end position="116"/>
    </location>
</feature>
<evidence type="ECO:0000313" key="5">
    <source>
        <dbReference type="EMBL" id="KAH7561140.1"/>
    </source>
</evidence>
<keyword evidence="2" id="KW-0175">Coiled coil</keyword>
<evidence type="ECO:0000256" key="2">
    <source>
        <dbReference type="SAM" id="Coils"/>
    </source>
</evidence>
<sequence length="833" mass="94518">MAIAGLHNVSVLDSSFLRESQSQASRRRGGEERRNTRASSVLQMWRELEDEHVVSQTHGRVSERLLEQGRDGLIADLPRAEISDSHGSEHGGGSEYASVSENEGGQWSPNRFGSQNGHEDPDNFSYDHSSALGEVERGRVRQIFREWMNSGAGECTSNIPRMNHSSREEWLGETEQERVRIIREWVQMNSQQRAACRDNREEQATEMGGQIEQVLDGLVVNQNGRTELIRRGIRRLCGRQAVLDMLKNAERERQRELQDLLGHRAVSNFAHRNRIQSLLRGRFLRNDRMVEDERPASTAASELGLLRQQHTVSGLREGFFSRLSSHHSDTSSNADIHNNRNEQIQTNNLQETVGEFHEQSELNNDENASHGISDGITDMGVDIVENISLQETAARIEEWQEQVSENEVREWQRSASVELVERRYSTGQGPDEDWQGHTANEVSQVVRSQDAERSHLREAGEESYVQPQQSSEGSAIDTTENLEGNSIATVYGQESIDHGENWQARVLENEEREWQAASIESNEWRDGTGEDMDESQQELAAANQWSQDGEHSHQQDGFQETMQNWLEGPSDPEAFPVGRVATFYLPDDDNVYNMELRELVSRRSVSNLLRSGFRESLDRLIQSYVERQSHGPTDWELHGTSAAASAEHDLEQQNGEPSEGQVDAVESPQLPLPSPPMPPVQPLWDQESHHDSWPPQDMHHRFGIEWEIINDLRIDMARLQQRMNNMQRMLEACMDMQLELQRSIRQEVSAALNRSAGSSGICEDSFPKDGSQWDYVRKGVCCICCDSNIDTLLYRCGHMCTCSKCANELVQNGGKCPMCRAPVVEVIRAYSIL</sequence>
<name>A0ABQ8HJ91_9ROSI</name>
<evidence type="ECO:0000256" key="1">
    <source>
        <dbReference type="PROSITE-ProRule" id="PRU00175"/>
    </source>
</evidence>
<feature type="compositionally biased region" description="Pro residues" evidence="3">
    <location>
        <begin position="670"/>
        <end position="681"/>
    </location>
</feature>
<evidence type="ECO:0000259" key="4">
    <source>
        <dbReference type="PROSITE" id="PS50089"/>
    </source>
</evidence>
<dbReference type="PROSITE" id="PS50089">
    <property type="entry name" value="ZF_RING_2"/>
    <property type="match status" value="1"/>
</dbReference>
<organism evidence="5 6">
    <name type="scientific">Xanthoceras sorbifolium</name>
    <dbReference type="NCBI Taxonomy" id="99658"/>
    <lineage>
        <taxon>Eukaryota</taxon>
        <taxon>Viridiplantae</taxon>
        <taxon>Streptophyta</taxon>
        <taxon>Embryophyta</taxon>
        <taxon>Tracheophyta</taxon>
        <taxon>Spermatophyta</taxon>
        <taxon>Magnoliopsida</taxon>
        <taxon>eudicotyledons</taxon>
        <taxon>Gunneridae</taxon>
        <taxon>Pentapetalae</taxon>
        <taxon>rosids</taxon>
        <taxon>malvids</taxon>
        <taxon>Sapindales</taxon>
        <taxon>Sapindaceae</taxon>
        <taxon>Xanthoceroideae</taxon>
        <taxon>Xanthoceras</taxon>
    </lineage>
</organism>
<feature type="region of interest" description="Disordered" evidence="3">
    <location>
        <begin position="644"/>
        <end position="692"/>
    </location>
</feature>
<feature type="coiled-coil region" evidence="2">
    <location>
        <begin position="709"/>
        <end position="736"/>
    </location>
</feature>
<dbReference type="SUPFAM" id="SSF57850">
    <property type="entry name" value="RING/U-box"/>
    <property type="match status" value="1"/>
</dbReference>
<keyword evidence="1" id="KW-0862">Zinc</keyword>
<comment type="caution">
    <text evidence="5">The sequence shown here is derived from an EMBL/GenBank/DDBJ whole genome shotgun (WGS) entry which is preliminary data.</text>
</comment>
<dbReference type="Proteomes" id="UP000827721">
    <property type="component" value="Unassembled WGS sequence"/>
</dbReference>
<feature type="compositionally biased region" description="Polar residues" evidence="3">
    <location>
        <begin position="437"/>
        <end position="447"/>
    </location>
</feature>
<protein>
    <recommendedName>
        <fullName evidence="4">RING-type domain-containing protein</fullName>
    </recommendedName>
</protein>
<dbReference type="CDD" id="cd16647">
    <property type="entry name" value="mRING-HC-C3HC5_NEU1"/>
    <property type="match status" value="1"/>
</dbReference>
<feature type="domain" description="RING-type" evidence="4">
    <location>
        <begin position="781"/>
        <end position="820"/>
    </location>
</feature>
<dbReference type="InterPro" id="IPR001841">
    <property type="entry name" value="Znf_RING"/>
</dbReference>
<feature type="region of interest" description="Disordered" evidence="3">
    <location>
        <begin position="426"/>
        <end position="483"/>
    </location>
</feature>
<feature type="region of interest" description="Disordered" evidence="3">
    <location>
        <begin position="513"/>
        <end position="557"/>
    </location>
</feature>
<feature type="compositionally biased region" description="Basic and acidic residues" evidence="3">
    <location>
        <begin position="449"/>
        <end position="460"/>
    </location>
</feature>
<keyword evidence="1" id="KW-0863">Zinc-finger</keyword>
<feature type="region of interest" description="Disordered" evidence="3">
    <location>
        <begin position="82"/>
        <end position="131"/>
    </location>
</feature>
<keyword evidence="6" id="KW-1185">Reference proteome</keyword>
<feature type="region of interest" description="Disordered" evidence="3">
    <location>
        <begin position="18"/>
        <end position="38"/>
    </location>
</feature>
<dbReference type="Pfam" id="PF13920">
    <property type="entry name" value="zf-C3HC4_3"/>
    <property type="match status" value="1"/>
</dbReference>
<gene>
    <name evidence="5" type="ORF">JRO89_XS10G0178900</name>
</gene>
<dbReference type="Gene3D" id="3.30.40.10">
    <property type="entry name" value="Zinc/RING finger domain, C3HC4 (zinc finger)"/>
    <property type="match status" value="1"/>
</dbReference>